<evidence type="ECO:0000313" key="3">
    <source>
        <dbReference type="Proteomes" id="UP000187209"/>
    </source>
</evidence>
<dbReference type="Pfam" id="PF07258">
    <property type="entry name" value="COMM_domain"/>
    <property type="match status" value="1"/>
</dbReference>
<proteinExistence type="predicted"/>
<dbReference type="Proteomes" id="UP000187209">
    <property type="component" value="Unassembled WGS sequence"/>
</dbReference>
<dbReference type="EMBL" id="MPUH01000487">
    <property type="protein sequence ID" value="OMJ79111.1"/>
    <property type="molecule type" value="Genomic_DNA"/>
</dbReference>
<reference evidence="2 3" key="1">
    <citation type="submission" date="2016-11" db="EMBL/GenBank/DDBJ databases">
        <title>The macronuclear genome of Stentor coeruleus: a giant cell with tiny introns.</title>
        <authorList>
            <person name="Slabodnick M."/>
            <person name="Ruby J.G."/>
            <person name="Reiff S.B."/>
            <person name="Swart E.C."/>
            <person name="Gosai S."/>
            <person name="Prabakaran S."/>
            <person name="Witkowska E."/>
            <person name="Larue G.E."/>
            <person name="Fisher S."/>
            <person name="Freeman R.M."/>
            <person name="Gunawardena J."/>
            <person name="Chu W."/>
            <person name="Stover N.A."/>
            <person name="Gregory B.D."/>
            <person name="Nowacki M."/>
            <person name="Derisi J."/>
            <person name="Roy S.W."/>
            <person name="Marshall W.F."/>
            <person name="Sood P."/>
        </authorList>
    </citation>
    <scope>NUCLEOTIDE SEQUENCE [LARGE SCALE GENOMIC DNA]</scope>
    <source>
        <strain evidence="2">WM001</strain>
    </source>
</reference>
<evidence type="ECO:0000259" key="1">
    <source>
        <dbReference type="PROSITE" id="PS51269"/>
    </source>
</evidence>
<organism evidence="2 3">
    <name type="scientific">Stentor coeruleus</name>
    <dbReference type="NCBI Taxonomy" id="5963"/>
    <lineage>
        <taxon>Eukaryota</taxon>
        <taxon>Sar</taxon>
        <taxon>Alveolata</taxon>
        <taxon>Ciliophora</taxon>
        <taxon>Postciliodesmatophora</taxon>
        <taxon>Heterotrichea</taxon>
        <taxon>Heterotrichida</taxon>
        <taxon>Stentoridae</taxon>
        <taxon>Stentor</taxon>
    </lineage>
</organism>
<keyword evidence="3" id="KW-1185">Reference proteome</keyword>
<gene>
    <name evidence="2" type="ORF">SteCoe_20933</name>
</gene>
<protein>
    <recommendedName>
        <fullName evidence="1">COMM domain-containing protein</fullName>
    </recommendedName>
</protein>
<name>A0A1R2BQT0_9CILI</name>
<sequence>MDFVTKEDQLKCLPSIPLDLLRVILKDLYFFETHYDLGFDWREYYEHSKILGCNLKPGEFEGALSALQVVVSWLLKNNRENSGKFTFHNILATHSSLEEDDINDLEADFDELLQTYPGYAMLKTGLQLVDVDWRAGITVATDSSSNINIPYVQLKLTFINPQTGCTSSNTLNLDYQTFAIFLKDVKKINGLLATYN</sequence>
<comment type="caution">
    <text evidence="2">The sequence shown here is derived from an EMBL/GenBank/DDBJ whole genome shotgun (WGS) entry which is preliminary data.</text>
</comment>
<accession>A0A1R2BQT0</accession>
<dbReference type="PROSITE" id="PS51269">
    <property type="entry name" value="COMM"/>
    <property type="match status" value="1"/>
</dbReference>
<feature type="domain" description="COMM" evidence="1">
    <location>
        <begin position="127"/>
        <end position="196"/>
    </location>
</feature>
<dbReference type="InterPro" id="IPR017920">
    <property type="entry name" value="COMM"/>
</dbReference>
<dbReference type="AlphaFoldDB" id="A0A1R2BQT0"/>
<evidence type="ECO:0000313" key="2">
    <source>
        <dbReference type="EMBL" id="OMJ79111.1"/>
    </source>
</evidence>
<dbReference type="OrthoDB" id="10251827at2759"/>